<organism evidence="1">
    <name type="scientific">Thermogladius calderae</name>
    <dbReference type="NCBI Taxonomy" id="1200300"/>
    <lineage>
        <taxon>Archaea</taxon>
        <taxon>Thermoproteota</taxon>
        <taxon>Thermoprotei</taxon>
        <taxon>Desulfurococcales</taxon>
        <taxon>Desulfurococcaceae</taxon>
        <taxon>Thermogladius</taxon>
    </lineage>
</organism>
<evidence type="ECO:0000313" key="1">
    <source>
        <dbReference type="EMBL" id="HHP68337.1"/>
    </source>
</evidence>
<reference evidence="1" key="1">
    <citation type="journal article" date="2020" name="mSystems">
        <title>Genome- and Community-Level Interaction Insights into Carbon Utilization and Element Cycling Functions of Hydrothermarchaeota in Hydrothermal Sediment.</title>
        <authorList>
            <person name="Zhou Z."/>
            <person name="Liu Y."/>
            <person name="Xu W."/>
            <person name="Pan J."/>
            <person name="Luo Z.H."/>
            <person name="Li M."/>
        </authorList>
    </citation>
    <scope>NUCLEOTIDE SEQUENCE [LARGE SCALE GENOMIC DNA]</scope>
    <source>
        <strain evidence="1">SpSt-110</strain>
    </source>
</reference>
<proteinExistence type="predicted"/>
<protein>
    <submittedName>
        <fullName evidence="1">Uncharacterized protein</fullName>
    </submittedName>
</protein>
<dbReference type="AlphaFoldDB" id="A0A7J3Y0A0"/>
<name>A0A7J3Y0A0_9CREN</name>
<accession>A0A7J3Y0A0</accession>
<gene>
    <name evidence="1" type="ORF">ENM60_06130</name>
</gene>
<comment type="caution">
    <text evidence="1">The sequence shown here is derived from an EMBL/GenBank/DDBJ whole genome shotgun (WGS) entry which is preliminary data.</text>
</comment>
<dbReference type="EMBL" id="DRYK01000078">
    <property type="protein sequence ID" value="HHP68337.1"/>
    <property type="molecule type" value="Genomic_DNA"/>
</dbReference>
<sequence length="140" mass="15989">MKSTWEHPLPEEGLSETFIELSTTIALAYPGDSVRYYILKIYRYMGSSEELVNEELKKLSELIKSRVERNRGVKVIAVSVAERNRAEGMLLVGVKDIEDEKEVQFIRDYIASNFRHIAVGEARKLGETGSHNILELITNF</sequence>